<dbReference type="Gene3D" id="3.30.420.40">
    <property type="match status" value="2"/>
</dbReference>
<dbReference type="RefSeq" id="WP_041017974.1">
    <property type="nucleotide sequence ID" value="NZ_CCEJ010000008.1"/>
</dbReference>
<accession>A0A090E0V0</accession>
<dbReference type="STRING" id="1437425.CSEC_1605"/>
<gene>
    <name evidence="1" type="ORF">CSEC_1605</name>
</gene>
<dbReference type="EMBL" id="CCEJ010000008">
    <property type="protein sequence ID" value="CDR34419.1"/>
    <property type="molecule type" value="Genomic_DNA"/>
</dbReference>
<reference evidence="1" key="1">
    <citation type="submission" date="2013-12" db="EMBL/GenBank/DDBJ databases">
        <authorList>
            <person name="Linke B."/>
        </authorList>
    </citation>
    <scope>NUCLEOTIDE SEQUENCE [LARGE SCALE GENOMIC DNA]</scope>
    <source>
        <strain evidence="1">CRIB-18</strain>
    </source>
</reference>
<dbReference type="SUPFAM" id="SSF53067">
    <property type="entry name" value="Actin-like ATPase domain"/>
    <property type="match status" value="1"/>
</dbReference>
<evidence type="ECO:0008006" key="3">
    <source>
        <dbReference type="Google" id="ProtNLM"/>
    </source>
</evidence>
<dbReference type="Gene3D" id="3.30.1490.300">
    <property type="match status" value="1"/>
</dbReference>
<dbReference type="OrthoDB" id="20275at2"/>
<keyword evidence="2" id="KW-1185">Reference proteome</keyword>
<name>A0A090E0V0_9BACT</name>
<dbReference type="eggNOG" id="COG4972">
    <property type="taxonomic scope" value="Bacteria"/>
</dbReference>
<dbReference type="InterPro" id="IPR043129">
    <property type="entry name" value="ATPase_NBD"/>
</dbReference>
<sequence length="559" mass="63536">MQEPIDAEKTIGISFDSTQVTMVQASWKKKAKSLEKLSTFQAVIEDVKPLDREYKELLKKSVEGRVLITAIDPSACLIRSLFLPLKKEKDIEEALSFQAEPLLPFPIEQSILDWQIVSHEEKGCVITLFAVKKDALSLHLKDLESYGLDPEVVTSYSSALAEFGGHFVKTDRAYFILHVDNENCLATLLKEGKVLASQYLEISLSQLKQYFSEEASPSLPSFETFDFSQDIQEGFNETKGVLNEIKLNLKRGISQLSKQLKEDDSVKILITGEIVSLPSLKQFFLNEIKKDEIEVASLSNEFPKELLLKGALAIGLGLMGLPKSKALINFRKGDLAYSKSWKRLLKPALLYIGACLTAASSLYFAGSSYIDYKENELRESFQEARSTFNQSLSYAIKAYEKKSNSQENRKIIPIQDMSKEDIAFEIERMEKQIKEAPDTIALLPNTPRVSDVLGWLSTHPKIKLEKDENEKKGIEVESLSYTLVKRPEEKKKQNHYQVKIELEFTSATPKLAREFHDALIEPNDFVDPKAEIKWSSSRGRYRTSFFLKDKTFYPSLRSF</sequence>
<reference evidence="1" key="2">
    <citation type="submission" date="2014-09" db="EMBL/GenBank/DDBJ databases">
        <title>Criblamydia sequanensis harbors a mega-plasmid encoding arsenite resistance.</title>
        <authorList>
            <person name="Bertelli C."/>
            <person name="Goesmann A."/>
            <person name="Greub G."/>
        </authorList>
    </citation>
    <scope>NUCLEOTIDE SEQUENCE [LARGE SCALE GENOMIC DNA]</scope>
    <source>
        <strain evidence="1">CRIB-18</strain>
    </source>
</reference>
<comment type="caution">
    <text evidence="1">The sequence shown here is derived from an EMBL/GenBank/DDBJ whole genome shotgun (WGS) entry which is preliminary data.</text>
</comment>
<dbReference type="AlphaFoldDB" id="A0A090E0V0"/>
<evidence type="ECO:0000313" key="1">
    <source>
        <dbReference type="EMBL" id="CDR34419.1"/>
    </source>
</evidence>
<organism evidence="1 2">
    <name type="scientific">Candidatus Criblamydia sequanensis CRIB-18</name>
    <dbReference type="NCBI Taxonomy" id="1437425"/>
    <lineage>
        <taxon>Bacteria</taxon>
        <taxon>Pseudomonadati</taxon>
        <taxon>Chlamydiota</taxon>
        <taxon>Chlamydiia</taxon>
        <taxon>Parachlamydiales</taxon>
        <taxon>Candidatus Criblamydiaceae</taxon>
        <taxon>Candidatus Criblamydia</taxon>
    </lineage>
</organism>
<proteinExistence type="predicted"/>
<evidence type="ECO:0000313" key="2">
    <source>
        <dbReference type="Proteomes" id="UP000031552"/>
    </source>
</evidence>
<protein>
    <recommendedName>
        <fullName evidence="3">Type IV pilus assembly protein PilM</fullName>
    </recommendedName>
</protein>
<dbReference type="Proteomes" id="UP000031552">
    <property type="component" value="Unassembled WGS sequence"/>
</dbReference>